<feature type="transmembrane region" description="Helical" evidence="1">
    <location>
        <begin position="60"/>
        <end position="80"/>
    </location>
</feature>
<reference evidence="2" key="1">
    <citation type="submission" date="2020-06" db="EMBL/GenBank/DDBJ databases">
        <title>Characterization of fructooligosaccharide metabolism and fructooligosaccharide-degrading enzymes in human commensal butyrate producers.</title>
        <authorList>
            <person name="Tanno H."/>
            <person name="Fujii T."/>
            <person name="Hirano K."/>
            <person name="Maeno S."/>
            <person name="Tonozuka T."/>
            <person name="Sakamoto M."/>
            <person name="Ohkuma M."/>
            <person name="Tochio T."/>
            <person name="Endo A."/>
        </authorList>
    </citation>
    <scope>NUCLEOTIDE SEQUENCE</scope>
    <source>
        <strain evidence="2">JCM 17466</strain>
    </source>
</reference>
<feature type="transmembrane region" description="Helical" evidence="1">
    <location>
        <begin position="174"/>
        <end position="195"/>
    </location>
</feature>
<dbReference type="Pfam" id="PF06912">
    <property type="entry name" value="DUF1275"/>
    <property type="match status" value="1"/>
</dbReference>
<gene>
    <name evidence="2" type="ORF">ANBU17_09630</name>
</gene>
<keyword evidence="3" id="KW-1185">Reference proteome</keyword>
<sequence length="222" mass="24481">MDEKRLQTSESLFLAALLAIVGGFLDAYSYLLRGGVFANAQTGNIALLGVYIQRRNGSMIIHYLVPILAFAAGVVLVEIMKKTFKTKGKIHWRQRIVVLEAVLLAAVGLIPSGKMDVMANVLISFVCAVQVQTFRKVHGNAFASTMCTGNLRSGTESMFQYRQTKDRTFFEKGLKYYSVIAFFIIGAVIGGLMTGIAEEKSVFLCSIVLLLSGMIMVQEYRN</sequence>
<name>A0A916Q7S4_9FIRM</name>
<accession>A0A916Q7S4</accession>
<feature type="transmembrane region" description="Helical" evidence="1">
    <location>
        <begin position="92"/>
        <end position="111"/>
    </location>
</feature>
<dbReference type="PANTHER" id="PTHR37314:SF4">
    <property type="entry name" value="UPF0700 TRANSMEMBRANE PROTEIN YOAK"/>
    <property type="match status" value="1"/>
</dbReference>
<comment type="caution">
    <text evidence="2">The sequence shown here is derived from an EMBL/GenBank/DDBJ whole genome shotgun (WGS) entry which is preliminary data.</text>
</comment>
<organism evidence="2 3">
    <name type="scientific">Anaerostipes butyraticus</name>
    <dbReference type="NCBI Taxonomy" id="645466"/>
    <lineage>
        <taxon>Bacteria</taxon>
        <taxon>Bacillati</taxon>
        <taxon>Bacillota</taxon>
        <taxon>Clostridia</taxon>
        <taxon>Lachnospirales</taxon>
        <taxon>Lachnospiraceae</taxon>
        <taxon>Anaerostipes</taxon>
    </lineage>
</organism>
<proteinExistence type="predicted"/>
<evidence type="ECO:0000313" key="2">
    <source>
        <dbReference type="EMBL" id="GFO84616.1"/>
    </source>
</evidence>
<dbReference type="Proteomes" id="UP000613208">
    <property type="component" value="Unassembled WGS sequence"/>
</dbReference>
<keyword evidence="1" id="KW-1133">Transmembrane helix</keyword>
<keyword evidence="1" id="KW-0472">Membrane</keyword>
<evidence type="ECO:0000313" key="3">
    <source>
        <dbReference type="Proteomes" id="UP000613208"/>
    </source>
</evidence>
<dbReference type="InterPro" id="IPR010699">
    <property type="entry name" value="DUF1275"/>
</dbReference>
<dbReference type="AlphaFoldDB" id="A0A916Q7S4"/>
<dbReference type="RefSeq" id="WP_201310337.1">
    <property type="nucleotide sequence ID" value="NZ_BLYI01000024.1"/>
</dbReference>
<evidence type="ECO:0000256" key="1">
    <source>
        <dbReference type="SAM" id="Phobius"/>
    </source>
</evidence>
<keyword evidence="1" id="KW-0812">Transmembrane</keyword>
<feature type="transmembrane region" description="Helical" evidence="1">
    <location>
        <begin position="201"/>
        <end position="217"/>
    </location>
</feature>
<protein>
    <submittedName>
        <fullName evidence="2">Membrane protein</fullName>
    </submittedName>
</protein>
<feature type="transmembrane region" description="Helical" evidence="1">
    <location>
        <begin position="12"/>
        <end position="31"/>
    </location>
</feature>
<dbReference type="PANTHER" id="PTHR37314">
    <property type="entry name" value="SLR0142 PROTEIN"/>
    <property type="match status" value="1"/>
</dbReference>
<dbReference type="EMBL" id="BLYI01000024">
    <property type="protein sequence ID" value="GFO84616.1"/>
    <property type="molecule type" value="Genomic_DNA"/>
</dbReference>